<feature type="domain" description="Flagellar hook-length control protein-like C-terminal" evidence="2">
    <location>
        <begin position="324"/>
        <end position="404"/>
    </location>
</feature>
<feature type="region of interest" description="Disordered" evidence="1">
    <location>
        <begin position="393"/>
        <end position="450"/>
    </location>
</feature>
<proteinExistence type="predicted"/>
<comment type="caution">
    <text evidence="3">The sequence shown here is derived from an EMBL/GenBank/DDBJ whole genome shotgun (WGS) entry which is preliminary data.</text>
</comment>
<dbReference type="InterPro" id="IPR038610">
    <property type="entry name" value="FliK-like_C_sf"/>
</dbReference>
<dbReference type="CDD" id="cd17470">
    <property type="entry name" value="T3SS_Flik_C"/>
    <property type="match status" value="1"/>
</dbReference>
<sequence length="450" mass="49307">MKLMVDLPRIMLSQNSSSATHESEQIEAQRDLGVGQSEAFREIFEQSIAKTASLESGKNNPEYGEILPENTPALVTMESKKLPGGMVLLVGGDEPSNEVIEEFAQSQGIEAELLVLLMKSQPSDPYRTESALVLAKEDSLRASEKALAQEFELSNGLEAITAREPFFNVSGQEKVLIGANSVYEVSESLTQLKKPQYLQAADYEKPNSLLASALKASTTQNNRLIAGSNNFIGLDSAHVKEVFSKVQLPQISKNLSLTVTPETALLVREYNDTPLVQTKNTETFVSVPDATGKRISIELPEALSMTKQEQHSYMSRRLAEALGQRLATQVSKGVWQVELDIHPKTLGRIEIQLEMRGGELEAQFNASKALTRELLQEGLPRLKEELREHGIKTAYLGLGSGKQRENGGNPTPSDKEKNGDETGLHARAVVLEPKTGVRQQTLSDGLDVTI</sequence>
<dbReference type="PANTHER" id="PTHR37533">
    <property type="entry name" value="FLAGELLAR HOOK-LENGTH CONTROL PROTEIN"/>
    <property type="match status" value="1"/>
</dbReference>
<keyword evidence="3" id="KW-0969">Cilium</keyword>
<dbReference type="InterPro" id="IPR021136">
    <property type="entry name" value="Flagellar_hook_control-like_C"/>
</dbReference>
<dbReference type="AlphaFoldDB" id="A0A520MFT0"/>
<gene>
    <name evidence="3" type="ORF">EVB03_05565</name>
</gene>
<dbReference type="Proteomes" id="UP000315889">
    <property type="component" value="Unassembled WGS sequence"/>
</dbReference>
<dbReference type="EMBL" id="SHBP01000006">
    <property type="protein sequence ID" value="RZO20065.1"/>
    <property type="molecule type" value="Genomic_DNA"/>
</dbReference>
<evidence type="ECO:0000313" key="3">
    <source>
        <dbReference type="EMBL" id="RZO20065.1"/>
    </source>
</evidence>
<evidence type="ECO:0000256" key="1">
    <source>
        <dbReference type="SAM" id="MobiDB-lite"/>
    </source>
</evidence>
<name>A0A520MFT0_9GAMM</name>
<accession>A0A520MFT0</accession>
<dbReference type="Gene3D" id="3.30.750.140">
    <property type="match status" value="1"/>
</dbReference>
<feature type="compositionally biased region" description="Basic and acidic residues" evidence="1">
    <location>
        <begin position="413"/>
        <end position="424"/>
    </location>
</feature>
<keyword evidence="3" id="KW-0966">Cell projection</keyword>
<evidence type="ECO:0000313" key="4">
    <source>
        <dbReference type="Proteomes" id="UP000315889"/>
    </source>
</evidence>
<reference evidence="3 4" key="1">
    <citation type="submission" date="2019-02" db="EMBL/GenBank/DDBJ databases">
        <title>Prokaryotic population dynamics and viral predation in marine succession experiment using metagenomics: the confinement effect.</title>
        <authorList>
            <person name="Haro-Moreno J.M."/>
            <person name="Rodriguez-Valera F."/>
            <person name="Lopez-Perez M."/>
        </authorList>
    </citation>
    <scope>NUCLEOTIDE SEQUENCE [LARGE SCALE GENOMIC DNA]</scope>
    <source>
        <strain evidence="3">MED-G170</strain>
    </source>
</reference>
<dbReference type="InterPro" id="IPR052563">
    <property type="entry name" value="FliK"/>
</dbReference>
<dbReference type="PANTHER" id="PTHR37533:SF2">
    <property type="entry name" value="FLAGELLAR HOOK-LENGTH CONTROL PROTEIN"/>
    <property type="match status" value="1"/>
</dbReference>
<dbReference type="Pfam" id="PF02120">
    <property type="entry name" value="Flg_hook"/>
    <property type="match status" value="1"/>
</dbReference>
<evidence type="ECO:0000259" key="2">
    <source>
        <dbReference type="Pfam" id="PF02120"/>
    </source>
</evidence>
<organism evidence="3 4">
    <name type="scientific">SAR92 clade bacterium</name>
    <dbReference type="NCBI Taxonomy" id="2315479"/>
    <lineage>
        <taxon>Bacteria</taxon>
        <taxon>Pseudomonadati</taxon>
        <taxon>Pseudomonadota</taxon>
        <taxon>Gammaproteobacteria</taxon>
        <taxon>Cellvibrionales</taxon>
        <taxon>Porticoccaceae</taxon>
        <taxon>SAR92 clade</taxon>
    </lineage>
</organism>
<protein>
    <submittedName>
        <fullName evidence="3">Flagellar hook-length control protein FliK</fullName>
    </submittedName>
</protein>
<keyword evidence="3" id="KW-0282">Flagellum</keyword>